<accession>A0A921HSI9</accession>
<keyword evidence="1" id="KW-0472">Membrane</keyword>
<feature type="transmembrane region" description="Helical" evidence="1">
    <location>
        <begin position="139"/>
        <end position="164"/>
    </location>
</feature>
<gene>
    <name evidence="2" type="ORF">K8V88_08865</name>
</gene>
<sequence length="420" mass="48276">MISSLGIKLLLLFMFMVLILLQTIRLFKTYFQVFDFFNQAKTAHKGLLIFFDRDKRVKHHFNSFIDKHNFSKELKIEKDDSDNWEESSLLYPIAQSLTLLRKQQNLSDEQKRMYANRLIDTYLCCGQALDKTLKCSFEVISSITILAWATITVIFCVVVNKTVLITSGPFILAIFAFISFLINCTLVDHLIYRKLNLANTKHVSDEFKKLETALLEFQKSDNAMVVNKILHANKVSKSNDEQGQSWLEDFDFENAEPQMLLKQYASNVLKQAKEQLTLCTDAALNGQGLDDRPTKDVLHADELVHSIRFFNALSMSTFGLVSGYDWQSIKFDNNADNFRAKIVWFVNSLNDLDGMVHDADFEKLVTEMDRVAGEILHCFDLSIKNAFENKMTHFTPEDDSQSASDRLAELDYINEVSNND</sequence>
<organism evidence="2 3">
    <name type="scientific">Companilactobacillus farciminis</name>
    <dbReference type="NCBI Taxonomy" id="1612"/>
    <lineage>
        <taxon>Bacteria</taxon>
        <taxon>Bacillati</taxon>
        <taxon>Bacillota</taxon>
        <taxon>Bacilli</taxon>
        <taxon>Lactobacillales</taxon>
        <taxon>Lactobacillaceae</taxon>
        <taxon>Companilactobacillus</taxon>
    </lineage>
</organism>
<name>A0A921HSI9_9LACO</name>
<evidence type="ECO:0000256" key="1">
    <source>
        <dbReference type="SAM" id="Phobius"/>
    </source>
</evidence>
<keyword evidence="1" id="KW-0812">Transmembrane</keyword>
<feature type="transmembrane region" description="Helical" evidence="1">
    <location>
        <begin position="6"/>
        <end position="27"/>
    </location>
</feature>
<feature type="transmembrane region" description="Helical" evidence="1">
    <location>
        <begin position="170"/>
        <end position="192"/>
    </location>
</feature>
<keyword evidence="1" id="KW-1133">Transmembrane helix</keyword>
<protein>
    <submittedName>
        <fullName evidence="2">Uncharacterized protein</fullName>
    </submittedName>
</protein>
<comment type="caution">
    <text evidence="2">The sequence shown here is derived from an EMBL/GenBank/DDBJ whole genome shotgun (WGS) entry which is preliminary data.</text>
</comment>
<dbReference type="EMBL" id="DYWC01000204">
    <property type="protein sequence ID" value="HJF87532.1"/>
    <property type="molecule type" value="Genomic_DNA"/>
</dbReference>
<dbReference type="AlphaFoldDB" id="A0A921HSI9"/>
<reference evidence="2" key="2">
    <citation type="submission" date="2021-09" db="EMBL/GenBank/DDBJ databases">
        <authorList>
            <person name="Gilroy R."/>
        </authorList>
    </citation>
    <scope>NUCLEOTIDE SEQUENCE</scope>
    <source>
        <strain evidence="2">7886</strain>
    </source>
</reference>
<dbReference type="Proteomes" id="UP000747013">
    <property type="component" value="Unassembled WGS sequence"/>
</dbReference>
<evidence type="ECO:0000313" key="2">
    <source>
        <dbReference type="EMBL" id="HJF87532.1"/>
    </source>
</evidence>
<evidence type="ECO:0000313" key="3">
    <source>
        <dbReference type="Proteomes" id="UP000747013"/>
    </source>
</evidence>
<proteinExistence type="predicted"/>
<reference evidence="2" key="1">
    <citation type="journal article" date="2021" name="PeerJ">
        <title>Extensive microbial diversity within the chicken gut microbiome revealed by metagenomics and culture.</title>
        <authorList>
            <person name="Gilroy R."/>
            <person name="Ravi A."/>
            <person name="Getino M."/>
            <person name="Pursley I."/>
            <person name="Horton D.L."/>
            <person name="Alikhan N.F."/>
            <person name="Baker D."/>
            <person name="Gharbi K."/>
            <person name="Hall N."/>
            <person name="Watson M."/>
            <person name="Adriaenssens E.M."/>
            <person name="Foster-Nyarko E."/>
            <person name="Jarju S."/>
            <person name="Secka A."/>
            <person name="Antonio M."/>
            <person name="Oren A."/>
            <person name="Chaudhuri R.R."/>
            <person name="La Ragione R."/>
            <person name="Hildebrand F."/>
            <person name="Pallen M.J."/>
        </authorList>
    </citation>
    <scope>NUCLEOTIDE SEQUENCE</scope>
    <source>
        <strain evidence="2">7886</strain>
    </source>
</reference>